<dbReference type="EMBL" id="CP003620">
    <property type="protein sequence ID" value="AFZ12031.1"/>
    <property type="molecule type" value="Genomic_DNA"/>
</dbReference>
<dbReference type="STRING" id="1173022.Cri9333_1122"/>
<dbReference type="AlphaFoldDB" id="K9VVQ2"/>
<evidence type="ECO:0000313" key="2">
    <source>
        <dbReference type="Proteomes" id="UP000010472"/>
    </source>
</evidence>
<accession>K9VVQ2</accession>
<dbReference type="OrthoDB" id="9796131at2"/>
<keyword evidence="2" id="KW-1185">Reference proteome</keyword>
<dbReference type="InterPro" id="IPR011749">
    <property type="entry name" value="CHP02243"/>
</dbReference>
<protein>
    <submittedName>
        <fullName evidence="1">Uncharacterized protein</fullName>
    </submittedName>
</protein>
<name>K9VVQ2_9CYAN</name>
<reference evidence="1 2" key="1">
    <citation type="submission" date="2012-06" db="EMBL/GenBank/DDBJ databases">
        <title>Finished chromosome of genome of Crinalium epipsammum PCC 9333.</title>
        <authorList>
            <consortium name="US DOE Joint Genome Institute"/>
            <person name="Gugger M."/>
            <person name="Coursin T."/>
            <person name="Rippka R."/>
            <person name="Tandeau De Marsac N."/>
            <person name="Huntemann M."/>
            <person name="Wei C.-L."/>
            <person name="Han J."/>
            <person name="Detter J.C."/>
            <person name="Han C."/>
            <person name="Tapia R."/>
            <person name="Davenport K."/>
            <person name="Daligault H."/>
            <person name="Erkkila T."/>
            <person name="Gu W."/>
            <person name="Munk A.C.C."/>
            <person name="Teshima H."/>
            <person name="Xu Y."/>
            <person name="Chain P."/>
            <person name="Chen A."/>
            <person name="Krypides N."/>
            <person name="Mavromatis K."/>
            <person name="Markowitz V."/>
            <person name="Szeto E."/>
            <person name="Ivanova N."/>
            <person name="Mikhailova N."/>
            <person name="Ovchinnikova G."/>
            <person name="Pagani I."/>
            <person name="Pati A."/>
            <person name="Goodwin L."/>
            <person name="Peters L."/>
            <person name="Pitluck S."/>
            <person name="Woyke T."/>
            <person name="Kerfeld C."/>
        </authorList>
    </citation>
    <scope>NUCLEOTIDE SEQUENCE [LARGE SCALE GENOMIC DNA]</scope>
    <source>
        <strain evidence="1 2">PCC 9333</strain>
    </source>
</reference>
<dbReference type="RefSeq" id="WP_015202153.1">
    <property type="nucleotide sequence ID" value="NC_019753.1"/>
</dbReference>
<dbReference type="eggNOG" id="COG3299">
    <property type="taxonomic scope" value="Bacteria"/>
</dbReference>
<dbReference type="KEGG" id="cep:Cri9333_1122"/>
<gene>
    <name evidence="1" type="ORF">Cri9333_1122</name>
</gene>
<dbReference type="Proteomes" id="UP000010472">
    <property type="component" value="Chromosome"/>
</dbReference>
<dbReference type="HOGENOM" id="CLU_008328_0_0_3"/>
<evidence type="ECO:0000313" key="1">
    <source>
        <dbReference type="EMBL" id="AFZ12031.1"/>
    </source>
</evidence>
<sequence>MNVQYCSQNEQRRKLIRNQSNLNGIDYVEVDSDRKTLIVYFIHPLTASTVTLKVENILITGETGRQNVQVESVSSSENILRVRVDRVGDYSTYTLSLVKSPSSPTPPNNFDPILSQIDFSFWAEGISEFDSQAPEALPEKEPPPPVIDYLAKDYASFRRLMLDRLAVTIPQWQETNPADLGIMLVEILAHAGDYLSYYQDAVATEAYLGTARKRVSVRRHVRLLDYVMDEGCNARTWVTIKVENNQKEGIKLLAPDKGENRHGVQFLTKTNVVTGVLSQEQFNTAINVGAQVFESLHEITLYQSLNKILFYTWESHQYYLPKGSIKATLHNLDELLHKRLKPGSVLLFEEVLGIETGEKRDANQNNRHAVRLTNVESMIDPLNNQKIVEVTWHVADALPFDLHISNIDSQGKLIKQISVARGNVVLVDAGRSLPPENLKENPGWERLRPRLKRGTLTQQGYVQDRQRQLKVFDETASATEAIQLPSRLRNARPAIAVWENQVPNQGEQAGVSWEYQRDLLVSDRFARDFVVETEDDGGAYLRFGDGTLGKKPQPDTVLYACYRVGNGRAGNVGADAIVNIFLQPENLKPEDRPNLKNIQAAITKIRNPLPATGGTEAEPIEEVRLYAPQGFREQKRAVTEADYANAAQRYPGVQKALATRRWTGSWHTIFITVDREGGRKVDEEFKQNLLDFLEEFRLAGHSIEIDSPRFVPLDIAMTVQVKQDYFRSNVKKALLDAFSNRVLANGIGFFSSDRFTFGQSVYLSQVIAAAMQVSGVESVEVTRFQRRGEVLNRELELGQIQFERLEIALLDNIPNSPENGIIEFNLEGGL</sequence>
<organism evidence="1 2">
    <name type="scientific">Crinalium epipsammum PCC 9333</name>
    <dbReference type="NCBI Taxonomy" id="1173022"/>
    <lineage>
        <taxon>Bacteria</taxon>
        <taxon>Bacillati</taxon>
        <taxon>Cyanobacteriota</taxon>
        <taxon>Cyanophyceae</taxon>
        <taxon>Gomontiellales</taxon>
        <taxon>Gomontiellaceae</taxon>
        <taxon>Crinalium</taxon>
    </lineage>
</organism>
<dbReference type="NCBIfam" id="TIGR02243">
    <property type="entry name" value="putative baseplate assembly protein"/>
    <property type="match status" value="1"/>
</dbReference>
<proteinExistence type="predicted"/>